<dbReference type="AlphaFoldDB" id="A0A6J4HLB0"/>
<proteinExistence type="predicted"/>
<accession>A0A6J4HLB0</accession>
<evidence type="ECO:0000313" key="1">
    <source>
        <dbReference type="EMBL" id="CAA9225429.1"/>
    </source>
</evidence>
<organism evidence="1">
    <name type="scientific">uncultured Chloroflexia bacterium</name>
    <dbReference type="NCBI Taxonomy" id="1672391"/>
    <lineage>
        <taxon>Bacteria</taxon>
        <taxon>Bacillati</taxon>
        <taxon>Chloroflexota</taxon>
        <taxon>Chloroflexia</taxon>
        <taxon>environmental samples</taxon>
    </lineage>
</organism>
<gene>
    <name evidence="1" type="ORF">AVDCRST_MAG93-639</name>
</gene>
<sequence length="174" mass="19001">MNNSRWCNPLRLPFLVLLSILPVLSFTSILQPSLGASQVSAKTPACQQLNAQMISGSFSVRPGDASAPHVHYQVRYDVRPNVVDGSCDIVHVDDQAKVVWPSGRSDGTQVIWRTSCIRLGVACSTRNLVLTTEYGHWYAHLLSTESGERYTIMVQGSKAKTDPSTPVSSGLVFP</sequence>
<reference evidence="1" key="1">
    <citation type="submission" date="2020-02" db="EMBL/GenBank/DDBJ databases">
        <authorList>
            <person name="Meier V. D."/>
        </authorList>
    </citation>
    <scope>NUCLEOTIDE SEQUENCE</scope>
    <source>
        <strain evidence="1">AVDCRST_MAG93</strain>
    </source>
</reference>
<protein>
    <submittedName>
        <fullName evidence="1">Uncharacterized protein</fullName>
    </submittedName>
</protein>
<dbReference type="EMBL" id="CADCTR010000207">
    <property type="protein sequence ID" value="CAA9225429.1"/>
    <property type="molecule type" value="Genomic_DNA"/>
</dbReference>
<name>A0A6J4HLB0_9CHLR</name>